<evidence type="ECO:0000313" key="2">
    <source>
        <dbReference type="Proteomes" id="UP000188937"/>
    </source>
</evidence>
<evidence type="ECO:0000313" key="1">
    <source>
        <dbReference type="EMBL" id="AQS85274.1"/>
    </source>
</evidence>
<dbReference type="OrthoDB" id="7280042at2"/>
<dbReference type="Proteomes" id="UP000188937">
    <property type="component" value="Chromosome"/>
</dbReference>
<sequence length="89" mass="9987">MSHDCALHASSSLNGLARKAAHSPKLLTREEIVLLFEHATEQGKGILPSGRLSDPEWTAFSWCAVNSRIVFLSDFSHEKSRHCRFFDGF</sequence>
<organism evidence="1 2">
    <name type="scientific">Acetobacter aceti</name>
    <dbReference type="NCBI Taxonomy" id="435"/>
    <lineage>
        <taxon>Bacteria</taxon>
        <taxon>Pseudomonadati</taxon>
        <taxon>Pseudomonadota</taxon>
        <taxon>Alphaproteobacteria</taxon>
        <taxon>Acetobacterales</taxon>
        <taxon>Acetobacteraceae</taxon>
        <taxon>Acetobacter</taxon>
        <taxon>Acetobacter subgen. Acetobacter</taxon>
    </lineage>
</organism>
<gene>
    <name evidence="1" type="ORF">A0U92_11300</name>
</gene>
<name>A0A1U9KHI6_ACEAC</name>
<protein>
    <submittedName>
        <fullName evidence="1">Uncharacterized protein</fullName>
    </submittedName>
</protein>
<accession>A0A1U9KHI6</accession>
<dbReference type="EMBL" id="CP014692">
    <property type="protein sequence ID" value="AQS85274.1"/>
    <property type="molecule type" value="Genomic_DNA"/>
</dbReference>
<reference evidence="1 2" key="1">
    <citation type="submission" date="2016-03" db="EMBL/GenBank/DDBJ databases">
        <title>Acetic acid bacteria sequencing.</title>
        <authorList>
            <person name="Brandt J."/>
            <person name="Jakob F."/>
            <person name="Vogel R.F."/>
        </authorList>
    </citation>
    <scope>NUCLEOTIDE SEQUENCE [LARGE SCALE GENOMIC DNA]</scope>
    <source>
        <strain evidence="1 2">TMW2.1153</strain>
    </source>
</reference>
<keyword evidence="2" id="KW-1185">Reference proteome</keyword>
<dbReference type="KEGG" id="aace:A0U92_11300"/>
<proteinExistence type="predicted"/>
<dbReference type="STRING" id="435.A0U92_11300"/>
<dbReference type="AlphaFoldDB" id="A0A1U9KHI6"/>